<dbReference type="InterPro" id="IPR005569">
    <property type="entry name" value="Arc_DNA-bd_dom"/>
</dbReference>
<dbReference type="Proteomes" id="UP001628078">
    <property type="component" value="Unassembled WGS sequence"/>
</dbReference>
<dbReference type="InterPro" id="IPR013321">
    <property type="entry name" value="Arc_rbn_hlx_hlx"/>
</dbReference>
<sequence length="106" mass="11741">MAEKRFLLRLDQALYDQLANVARREGRSVNAHIVQVLGTSVGKVTFEQRQIIGQTVSGTALMVDTGLVSIAGIFYRYLIDANESVDRNAVYTVIESNGNILTLKRV</sequence>
<dbReference type="InterPro" id="IPR010985">
    <property type="entry name" value="Ribbon_hlx_hlx"/>
</dbReference>
<dbReference type="Gene3D" id="1.10.1220.10">
    <property type="entry name" value="Met repressor-like"/>
    <property type="match status" value="1"/>
</dbReference>
<dbReference type="Pfam" id="PF03869">
    <property type="entry name" value="Arc"/>
    <property type="match status" value="1"/>
</dbReference>
<dbReference type="EMBL" id="BQXO01000002">
    <property type="protein sequence ID" value="GKT05778.1"/>
    <property type="molecule type" value="Genomic_DNA"/>
</dbReference>
<evidence type="ECO:0000313" key="2">
    <source>
        <dbReference type="EMBL" id="GKT05778.1"/>
    </source>
</evidence>
<comment type="caution">
    <text evidence="2">The sequence shown here is derived from an EMBL/GenBank/DDBJ whole genome shotgun (WGS) entry which is preliminary data.</text>
</comment>
<dbReference type="RefSeq" id="WP_407883305.1">
    <property type="nucleotide sequence ID" value="NZ_BQXO01000002.1"/>
</dbReference>
<proteinExistence type="predicted"/>
<gene>
    <name evidence="2" type="ORF">JCM31185_10660</name>
</gene>
<accession>A0ABQ5JMP0</accession>
<feature type="domain" description="Arc-like DNA binding" evidence="1">
    <location>
        <begin position="5"/>
        <end position="41"/>
    </location>
</feature>
<reference evidence="2 3" key="1">
    <citation type="submission" date="2022-03" db="EMBL/GenBank/DDBJ databases">
        <title>Draft genome sequence of Furfurilactobacillus curtus JCM 31185.</title>
        <authorList>
            <person name="Suzuki S."/>
            <person name="Endo A."/>
            <person name="Kajikawa A."/>
        </authorList>
    </citation>
    <scope>NUCLEOTIDE SEQUENCE [LARGE SCALE GENOMIC DNA]</scope>
    <source>
        <strain evidence="2 3">JCM 31185</strain>
    </source>
</reference>
<evidence type="ECO:0000313" key="3">
    <source>
        <dbReference type="Proteomes" id="UP001628078"/>
    </source>
</evidence>
<dbReference type="SUPFAM" id="SSF47598">
    <property type="entry name" value="Ribbon-helix-helix"/>
    <property type="match status" value="1"/>
</dbReference>
<evidence type="ECO:0000259" key="1">
    <source>
        <dbReference type="Pfam" id="PF03869"/>
    </source>
</evidence>
<organism evidence="2 3">
    <name type="scientific">Furfurilactobacillus curtus</name>
    <dbReference type="NCBI Taxonomy" id="1746200"/>
    <lineage>
        <taxon>Bacteria</taxon>
        <taxon>Bacillati</taxon>
        <taxon>Bacillota</taxon>
        <taxon>Bacilli</taxon>
        <taxon>Lactobacillales</taxon>
        <taxon>Lactobacillaceae</taxon>
        <taxon>Furfurilactobacillus</taxon>
    </lineage>
</organism>
<keyword evidence="3" id="KW-1185">Reference proteome</keyword>
<protein>
    <recommendedName>
        <fullName evidence="1">Arc-like DNA binding domain-containing protein</fullName>
    </recommendedName>
</protein>
<name>A0ABQ5JMP0_9LACO</name>